<dbReference type="InterPro" id="IPR000668">
    <property type="entry name" value="Peptidase_C1A_C"/>
</dbReference>
<dbReference type="HOGENOM" id="CLU_021680_1_0_9"/>
<evidence type="ECO:0000259" key="3">
    <source>
        <dbReference type="SMART" id="SM00645"/>
    </source>
</evidence>
<feature type="signal peptide" evidence="2">
    <location>
        <begin position="1"/>
        <end position="22"/>
    </location>
</feature>
<dbReference type="GO" id="GO:0006508">
    <property type="term" value="P:proteolysis"/>
    <property type="evidence" value="ECO:0007669"/>
    <property type="project" value="InterPro"/>
</dbReference>
<keyword evidence="2" id="KW-0732">Signal</keyword>
<dbReference type="InterPro" id="IPR040528">
    <property type="entry name" value="Lectin-like"/>
</dbReference>
<dbReference type="PATRIC" id="fig|742737.3.peg.909"/>
<dbReference type="AlphaFoldDB" id="G5IBN5"/>
<sequence length="450" mass="50022">MRRKVVYTGLLMLVILLSTASAWSMGKTGDPAVVAVDGTRVYYPVYALDKTRVAPLLPSSYDYRKEGRAPKVKDQGNYGTCWAFASLTALESALMPGEKMDLSEDHMSLQNGFNLTQDDGGEYTMSMAYLLGWQGPVYEKDDPYGDGVSPQGLKPVKHVQEIQILPQKDYQKIKAAVYFRGGVQSSLYTSIKNYKSRSVYYNENTFSYCYIGDEKPNHDAVIVGWDDNFPKENFNMELPGDGAFLCASSWGTAFGDGGYFYVSYYDSNIGMHNILYTGVESVDNYDRIYQTDLCGWVGQLGYGKESAYGANVYQAGERENLEAVGFYATDVNTEYEVYVSRHVPETPDFAERELAASGKFENAGFYTVKLDTPVELDAGERFGVMIKITTPGSVHPVAIEYQADNTLSLVDISDGEGYISFRGTSWESMEEKYGCNLCLKAYTSVRDGAS</sequence>
<comment type="similarity">
    <text evidence="1">Belongs to the peptidase C1 family.</text>
</comment>
<dbReference type="PROSITE" id="PS00139">
    <property type="entry name" value="THIOL_PROTEASE_CYS"/>
    <property type="match status" value="1"/>
</dbReference>
<organism evidence="4 5">
    <name type="scientific">Hungatella hathewayi WAL-18680</name>
    <dbReference type="NCBI Taxonomy" id="742737"/>
    <lineage>
        <taxon>Bacteria</taxon>
        <taxon>Bacillati</taxon>
        <taxon>Bacillota</taxon>
        <taxon>Clostridia</taxon>
        <taxon>Lachnospirales</taxon>
        <taxon>Lachnospiraceae</taxon>
        <taxon>Hungatella</taxon>
    </lineage>
</organism>
<dbReference type="PANTHER" id="PTHR12411">
    <property type="entry name" value="CYSTEINE PROTEASE FAMILY C1-RELATED"/>
    <property type="match status" value="1"/>
</dbReference>
<evidence type="ECO:0000256" key="1">
    <source>
        <dbReference type="ARBA" id="ARBA00008455"/>
    </source>
</evidence>
<dbReference type="Proteomes" id="UP000005384">
    <property type="component" value="Unassembled WGS sequence"/>
</dbReference>
<keyword evidence="5" id="KW-1185">Reference proteome</keyword>
<name>G5IBN5_9FIRM</name>
<dbReference type="InterPro" id="IPR013128">
    <property type="entry name" value="Peptidase_C1A"/>
</dbReference>
<feature type="chain" id="PRO_5003478507" description="Peptidase C1A papain C-terminal domain-containing protein" evidence="2">
    <location>
        <begin position="23"/>
        <end position="450"/>
    </location>
</feature>
<dbReference type="EMBL" id="ADLN01000008">
    <property type="protein sequence ID" value="EHI61098.1"/>
    <property type="molecule type" value="Genomic_DNA"/>
</dbReference>
<dbReference type="Pfam" id="PF00112">
    <property type="entry name" value="Peptidase_C1"/>
    <property type="match status" value="1"/>
</dbReference>
<dbReference type="Gene3D" id="3.90.70.10">
    <property type="entry name" value="Cysteine proteinases"/>
    <property type="match status" value="1"/>
</dbReference>
<comment type="caution">
    <text evidence="4">The sequence shown here is derived from an EMBL/GenBank/DDBJ whole genome shotgun (WGS) entry which is preliminary data.</text>
</comment>
<proteinExistence type="inferred from homology"/>
<evidence type="ECO:0000256" key="2">
    <source>
        <dbReference type="SAM" id="SignalP"/>
    </source>
</evidence>
<gene>
    <name evidence="4" type="ORF">HMPREF9473_00912</name>
</gene>
<reference evidence="4 5" key="1">
    <citation type="submission" date="2011-08" db="EMBL/GenBank/DDBJ databases">
        <title>The Genome Sequence of Clostridium hathewayi WAL-18680.</title>
        <authorList>
            <consortium name="The Broad Institute Genome Sequencing Platform"/>
            <person name="Earl A."/>
            <person name="Ward D."/>
            <person name="Feldgarden M."/>
            <person name="Gevers D."/>
            <person name="Finegold S.M."/>
            <person name="Summanen P.H."/>
            <person name="Molitoris D.R."/>
            <person name="Song M."/>
            <person name="Daigneault M."/>
            <person name="Allen-Vercoe E."/>
            <person name="Young S.K."/>
            <person name="Zeng Q."/>
            <person name="Gargeya S."/>
            <person name="Fitzgerald M."/>
            <person name="Haas B."/>
            <person name="Abouelleil A."/>
            <person name="Alvarado L."/>
            <person name="Arachchi H.M."/>
            <person name="Berlin A."/>
            <person name="Brown A."/>
            <person name="Chapman S.B."/>
            <person name="Chen Z."/>
            <person name="Dunbar C."/>
            <person name="Freedman E."/>
            <person name="Gearin G."/>
            <person name="Gellesch M."/>
            <person name="Goldberg J."/>
            <person name="Griggs A."/>
            <person name="Gujja S."/>
            <person name="Heiman D."/>
            <person name="Howarth C."/>
            <person name="Larson L."/>
            <person name="Lui A."/>
            <person name="MacDonald P.J.P."/>
            <person name="Montmayeur A."/>
            <person name="Murphy C."/>
            <person name="Neiman D."/>
            <person name="Pearson M."/>
            <person name="Priest M."/>
            <person name="Roberts A."/>
            <person name="Saif S."/>
            <person name="Shea T."/>
            <person name="Shenoy N."/>
            <person name="Sisk P."/>
            <person name="Stolte C."/>
            <person name="Sykes S."/>
            <person name="Wortman J."/>
            <person name="Nusbaum C."/>
            <person name="Birren B."/>
        </authorList>
    </citation>
    <scope>NUCLEOTIDE SEQUENCE [LARGE SCALE GENOMIC DNA]</scope>
    <source>
        <strain evidence="4 5">WAL-18680</strain>
    </source>
</reference>
<accession>G5IBN5</accession>
<evidence type="ECO:0000313" key="5">
    <source>
        <dbReference type="Proteomes" id="UP000005384"/>
    </source>
</evidence>
<protein>
    <recommendedName>
        <fullName evidence="3">Peptidase C1A papain C-terminal domain-containing protein</fullName>
    </recommendedName>
</protein>
<dbReference type="GO" id="GO:0008234">
    <property type="term" value="F:cysteine-type peptidase activity"/>
    <property type="evidence" value="ECO:0007669"/>
    <property type="project" value="InterPro"/>
</dbReference>
<dbReference type="Pfam" id="PF18560">
    <property type="entry name" value="Lectin_like"/>
    <property type="match status" value="1"/>
</dbReference>
<dbReference type="SMART" id="SM00645">
    <property type="entry name" value="Pept_C1"/>
    <property type="match status" value="1"/>
</dbReference>
<dbReference type="SUPFAM" id="SSF54001">
    <property type="entry name" value="Cysteine proteinases"/>
    <property type="match status" value="1"/>
</dbReference>
<dbReference type="InterPro" id="IPR038765">
    <property type="entry name" value="Papain-like_cys_pep_sf"/>
</dbReference>
<dbReference type="CDD" id="cd02619">
    <property type="entry name" value="Peptidase_C1"/>
    <property type="match status" value="1"/>
</dbReference>
<dbReference type="InterPro" id="IPR000169">
    <property type="entry name" value="Pept_cys_AS"/>
</dbReference>
<evidence type="ECO:0000313" key="4">
    <source>
        <dbReference type="EMBL" id="EHI61098.1"/>
    </source>
</evidence>
<feature type="domain" description="Peptidase C1A papain C-terminal" evidence="3">
    <location>
        <begin position="57"/>
        <end position="283"/>
    </location>
</feature>